<feature type="region of interest" description="Disordered" evidence="1">
    <location>
        <begin position="283"/>
        <end position="331"/>
    </location>
</feature>
<feature type="transmembrane region" description="Helical" evidence="2">
    <location>
        <begin position="44"/>
        <end position="72"/>
    </location>
</feature>
<evidence type="ECO:0000313" key="3">
    <source>
        <dbReference type="EMBL" id="EPQ56023.1"/>
    </source>
</evidence>
<dbReference type="HOGENOM" id="CLU_044614_2_1_1"/>
<dbReference type="Proteomes" id="UP000030669">
    <property type="component" value="Unassembled WGS sequence"/>
</dbReference>
<dbReference type="KEGG" id="gtr:GLOTRDRAFT_93519"/>
<accession>S7Q9K4</accession>
<reference evidence="3 4" key="1">
    <citation type="journal article" date="2012" name="Science">
        <title>The Paleozoic origin of enzymatic lignin decomposition reconstructed from 31 fungal genomes.</title>
        <authorList>
            <person name="Floudas D."/>
            <person name="Binder M."/>
            <person name="Riley R."/>
            <person name="Barry K."/>
            <person name="Blanchette R.A."/>
            <person name="Henrissat B."/>
            <person name="Martinez A.T."/>
            <person name="Otillar R."/>
            <person name="Spatafora J.W."/>
            <person name="Yadav J.S."/>
            <person name="Aerts A."/>
            <person name="Benoit I."/>
            <person name="Boyd A."/>
            <person name="Carlson A."/>
            <person name="Copeland A."/>
            <person name="Coutinho P.M."/>
            <person name="de Vries R.P."/>
            <person name="Ferreira P."/>
            <person name="Findley K."/>
            <person name="Foster B."/>
            <person name="Gaskell J."/>
            <person name="Glotzer D."/>
            <person name="Gorecki P."/>
            <person name="Heitman J."/>
            <person name="Hesse C."/>
            <person name="Hori C."/>
            <person name="Igarashi K."/>
            <person name="Jurgens J.A."/>
            <person name="Kallen N."/>
            <person name="Kersten P."/>
            <person name="Kohler A."/>
            <person name="Kuees U."/>
            <person name="Kumar T.K.A."/>
            <person name="Kuo A."/>
            <person name="LaButti K."/>
            <person name="Larrondo L.F."/>
            <person name="Lindquist E."/>
            <person name="Ling A."/>
            <person name="Lombard V."/>
            <person name="Lucas S."/>
            <person name="Lundell T."/>
            <person name="Martin R."/>
            <person name="McLaughlin D.J."/>
            <person name="Morgenstern I."/>
            <person name="Morin E."/>
            <person name="Murat C."/>
            <person name="Nagy L.G."/>
            <person name="Nolan M."/>
            <person name="Ohm R.A."/>
            <person name="Patyshakuliyeva A."/>
            <person name="Rokas A."/>
            <person name="Ruiz-Duenas F.J."/>
            <person name="Sabat G."/>
            <person name="Salamov A."/>
            <person name="Samejima M."/>
            <person name="Schmutz J."/>
            <person name="Slot J.C."/>
            <person name="St John F."/>
            <person name="Stenlid J."/>
            <person name="Sun H."/>
            <person name="Sun S."/>
            <person name="Syed K."/>
            <person name="Tsang A."/>
            <person name="Wiebenga A."/>
            <person name="Young D."/>
            <person name="Pisabarro A."/>
            <person name="Eastwood D.C."/>
            <person name="Martin F."/>
            <person name="Cullen D."/>
            <person name="Grigoriev I.V."/>
            <person name="Hibbett D.S."/>
        </authorList>
    </citation>
    <scope>NUCLEOTIDE SEQUENCE [LARGE SCALE GENOMIC DNA]</scope>
    <source>
        <strain evidence="3 4">ATCC 11539</strain>
    </source>
</reference>
<evidence type="ECO:0000256" key="1">
    <source>
        <dbReference type="SAM" id="MobiDB-lite"/>
    </source>
</evidence>
<feature type="transmembrane region" description="Helical" evidence="2">
    <location>
        <begin position="175"/>
        <end position="197"/>
    </location>
</feature>
<sequence length="331" mass="36049">MASWSESDAKGQLRRLMGAYAVIFIASMYFLLSRGRRETRHMRLVPVTVAFFAIAAAQVVVQFVLVLTTTFAPGEHSEDPESPARNLNRNNLLEAVISFFSTAFWCIWRCYNIWDHRGLVIVVPSVILLSGSGAGYASFGLLLQYYVMTKDISAGIVGPPAATTTVFHQQGALNALFYAETFVGNAAVTILIIWKIFRTTRRLRTSALFADSQSYTRIIATLVEASLGHSCCLLFAALVTIHVTAIEASRYVIVMAAAGISAGAGPTMIIFMLAVGKTIEHRSSRAGDNPARPTAVVNLPSRSDGSATLKDFGEIHELRSPSSYNEDRSEA</sequence>
<keyword evidence="2" id="KW-0472">Membrane</keyword>
<gene>
    <name evidence="3" type="ORF">GLOTRDRAFT_93519</name>
</gene>
<keyword evidence="4" id="KW-1185">Reference proteome</keyword>
<name>S7Q9K4_GLOTA</name>
<organism evidence="3 4">
    <name type="scientific">Gloeophyllum trabeum (strain ATCC 11539 / FP-39264 / Madison 617)</name>
    <name type="common">Brown rot fungus</name>
    <dbReference type="NCBI Taxonomy" id="670483"/>
    <lineage>
        <taxon>Eukaryota</taxon>
        <taxon>Fungi</taxon>
        <taxon>Dikarya</taxon>
        <taxon>Basidiomycota</taxon>
        <taxon>Agaricomycotina</taxon>
        <taxon>Agaricomycetes</taxon>
        <taxon>Gloeophyllales</taxon>
        <taxon>Gloeophyllaceae</taxon>
        <taxon>Gloeophyllum</taxon>
    </lineage>
</organism>
<feature type="transmembrane region" description="Helical" evidence="2">
    <location>
        <begin position="118"/>
        <end position="139"/>
    </location>
</feature>
<feature type="transmembrane region" description="Helical" evidence="2">
    <location>
        <begin position="12"/>
        <end position="32"/>
    </location>
</feature>
<evidence type="ECO:0000256" key="2">
    <source>
        <dbReference type="SAM" id="Phobius"/>
    </source>
</evidence>
<feature type="transmembrane region" description="Helical" evidence="2">
    <location>
        <begin position="251"/>
        <end position="275"/>
    </location>
</feature>
<dbReference type="RefSeq" id="XP_007866025.1">
    <property type="nucleotide sequence ID" value="XM_007867834.1"/>
</dbReference>
<dbReference type="AlphaFoldDB" id="S7Q9K4"/>
<protein>
    <submittedName>
        <fullName evidence="3">Uncharacterized protein</fullName>
    </submittedName>
</protein>
<evidence type="ECO:0000313" key="4">
    <source>
        <dbReference type="Proteomes" id="UP000030669"/>
    </source>
</evidence>
<feature type="compositionally biased region" description="Basic and acidic residues" evidence="1">
    <location>
        <begin position="311"/>
        <end position="331"/>
    </location>
</feature>
<proteinExistence type="predicted"/>
<dbReference type="GeneID" id="19309510"/>
<dbReference type="EMBL" id="KB469301">
    <property type="protein sequence ID" value="EPQ56023.1"/>
    <property type="molecule type" value="Genomic_DNA"/>
</dbReference>
<keyword evidence="2" id="KW-0812">Transmembrane</keyword>
<feature type="transmembrane region" description="Helical" evidence="2">
    <location>
        <begin position="92"/>
        <end position="111"/>
    </location>
</feature>
<feature type="transmembrane region" description="Helical" evidence="2">
    <location>
        <begin position="218"/>
        <end position="245"/>
    </location>
</feature>
<keyword evidence="2" id="KW-1133">Transmembrane helix</keyword>